<accession>A0ABT0M6N0</accession>
<evidence type="ECO:0000256" key="2">
    <source>
        <dbReference type="SAM" id="Phobius"/>
    </source>
</evidence>
<gene>
    <name evidence="3" type="ORF">M3N64_00930</name>
</gene>
<comment type="caution">
    <text evidence="3">The sequence shown here is derived from an EMBL/GenBank/DDBJ whole genome shotgun (WGS) entry which is preliminary data.</text>
</comment>
<name>A0ABT0M6N0_9BACL</name>
<dbReference type="EMBL" id="JAMAST010000001">
    <property type="protein sequence ID" value="MCL1630516.1"/>
    <property type="molecule type" value="Genomic_DNA"/>
</dbReference>
<evidence type="ECO:0000313" key="4">
    <source>
        <dbReference type="Proteomes" id="UP001203004"/>
    </source>
</evidence>
<keyword evidence="2" id="KW-0812">Transmembrane</keyword>
<feature type="transmembrane region" description="Helical" evidence="2">
    <location>
        <begin position="88"/>
        <end position="111"/>
    </location>
</feature>
<evidence type="ECO:0008006" key="5">
    <source>
        <dbReference type="Google" id="ProtNLM"/>
    </source>
</evidence>
<evidence type="ECO:0000256" key="1">
    <source>
        <dbReference type="SAM" id="MobiDB-lite"/>
    </source>
</evidence>
<keyword evidence="2" id="KW-0472">Membrane</keyword>
<proteinExistence type="predicted"/>
<keyword evidence="2" id="KW-1133">Transmembrane helix</keyword>
<reference evidence="3 4" key="1">
    <citation type="submission" date="2022-05" db="EMBL/GenBank/DDBJ databases">
        <title>Sporolactobacillus sp nov CPB3-1, isolated from tree bark (Mangifera indica L.).</title>
        <authorList>
            <person name="Phuengjayaem S."/>
            <person name="Tanasupawat S."/>
        </authorList>
    </citation>
    <scope>NUCLEOTIDE SEQUENCE [LARGE SCALE GENOMIC DNA]</scope>
    <source>
        <strain evidence="3 4">CPB3-1</strain>
    </source>
</reference>
<protein>
    <recommendedName>
        <fullName evidence="5">SPOR domain-containing protein</fullName>
    </recommendedName>
</protein>
<keyword evidence="4" id="KW-1185">Reference proteome</keyword>
<evidence type="ECO:0000313" key="3">
    <source>
        <dbReference type="EMBL" id="MCL1630516.1"/>
    </source>
</evidence>
<feature type="region of interest" description="Disordered" evidence="1">
    <location>
        <begin position="40"/>
        <end position="81"/>
    </location>
</feature>
<organism evidence="3 4">
    <name type="scientific">Sporolactobacillus mangiferae</name>
    <dbReference type="NCBI Taxonomy" id="2940498"/>
    <lineage>
        <taxon>Bacteria</taxon>
        <taxon>Bacillati</taxon>
        <taxon>Bacillota</taxon>
        <taxon>Bacilli</taxon>
        <taxon>Bacillales</taxon>
        <taxon>Sporolactobacillaceae</taxon>
        <taxon>Sporolactobacillus</taxon>
    </lineage>
</organism>
<dbReference type="Proteomes" id="UP001203004">
    <property type="component" value="Unassembled WGS sequence"/>
</dbReference>
<sequence length="326" mass="35805">MHEGNKKKPQVTVTFNGRKYTLDEWTKKQTAADREKTLDWSAAFSAAREPNEQHVQPLADPDASEEQKPERPGSAPRRSTDPLRPLRFIWLPAAAALVVGLVIGMTMLMLFSQQNTQSSRSWTGTSQTAQSDGNAKSVRTADLNISVFAIQAGLYRSENKASQIADQLRGTAPASSLQVSGGTAILVGISSTDQGAAKLLDVFKQKNLTVFKKKISIQATQKTVKDQSRASDMLSCKKMLLALLHLSDQMKSGTQGERTAALKTFDKLYKSITSTQRVKTDSFLKDVKAARQAAGELPKKSSDSQFFAFQQQLLNALVDYRALIHL</sequence>
<dbReference type="RefSeq" id="WP_249095601.1">
    <property type="nucleotide sequence ID" value="NZ_JAMAST010000001.1"/>
</dbReference>